<proteinExistence type="predicted"/>
<organism evidence="1 2">
    <name type="scientific">Mycena sanguinolenta</name>
    <dbReference type="NCBI Taxonomy" id="230812"/>
    <lineage>
        <taxon>Eukaryota</taxon>
        <taxon>Fungi</taxon>
        <taxon>Dikarya</taxon>
        <taxon>Basidiomycota</taxon>
        <taxon>Agaricomycotina</taxon>
        <taxon>Agaricomycetes</taxon>
        <taxon>Agaricomycetidae</taxon>
        <taxon>Agaricales</taxon>
        <taxon>Marasmiineae</taxon>
        <taxon>Mycenaceae</taxon>
        <taxon>Mycena</taxon>
    </lineage>
</organism>
<name>A0A8H7DI99_9AGAR</name>
<dbReference type="OrthoDB" id="2944108at2759"/>
<evidence type="ECO:0000313" key="1">
    <source>
        <dbReference type="EMBL" id="KAF7375325.1"/>
    </source>
</evidence>
<dbReference type="EMBL" id="JACAZH010000002">
    <property type="protein sequence ID" value="KAF7375325.1"/>
    <property type="molecule type" value="Genomic_DNA"/>
</dbReference>
<sequence length="258" mass="28884">MFEPFQHINEFYPGLILWCDPKSPDMEPEGTALQQKTPYGYRPTRELRPCLVVDVDQRTRTLKVARLCATEPTDTRRWIRIDTSPPLTWKLQAWIWVGTPATVNMILHDPKSMHPHKDTLFTTPPVCTTNIQNYRVHRQNYLNQVAVSSNAGASTFPPQYYSPGSTMNAPLPPQFANTQAFNNAANFPPTFNPAHPGSAYYNQSNPQVPFNAFATQYVSAPPGFTEPGPNGWWRNPTTGWFWSAGQGVALPPAPGRGA</sequence>
<evidence type="ECO:0000313" key="2">
    <source>
        <dbReference type="Proteomes" id="UP000623467"/>
    </source>
</evidence>
<gene>
    <name evidence="1" type="ORF">MSAN_00419400</name>
</gene>
<keyword evidence="2" id="KW-1185">Reference proteome</keyword>
<dbReference type="AlphaFoldDB" id="A0A8H7DI99"/>
<dbReference type="Proteomes" id="UP000623467">
    <property type="component" value="Unassembled WGS sequence"/>
</dbReference>
<reference evidence="1" key="1">
    <citation type="submission" date="2020-05" db="EMBL/GenBank/DDBJ databases">
        <title>Mycena genomes resolve the evolution of fungal bioluminescence.</title>
        <authorList>
            <person name="Tsai I.J."/>
        </authorList>
    </citation>
    <scope>NUCLEOTIDE SEQUENCE</scope>
    <source>
        <strain evidence="1">160909Yilan</strain>
    </source>
</reference>
<protein>
    <submittedName>
        <fullName evidence="1">Uncharacterized protein</fullName>
    </submittedName>
</protein>
<comment type="caution">
    <text evidence="1">The sequence shown here is derived from an EMBL/GenBank/DDBJ whole genome shotgun (WGS) entry which is preliminary data.</text>
</comment>
<accession>A0A8H7DI99</accession>